<dbReference type="InterPro" id="IPR029063">
    <property type="entry name" value="SAM-dependent_MTases_sf"/>
</dbReference>
<dbReference type="PANTHER" id="PTHR40048:SF1">
    <property type="entry name" value="RHAMNOSYL O-METHYLTRANSFERASE"/>
    <property type="match status" value="1"/>
</dbReference>
<evidence type="ECO:0000313" key="3">
    <source>
        <dbReference type="EMBL" id="MBR0657309.1"/>
    </source>
</evidence>
<dbReference type="RefSeq" id="WP_211876172.1">
    <property type="nucleotide sequence ID" value="NZ_JAAEDH010000030.1"/>
</dbReference>
<dbReference type="EMBL" id="JAAEDH010000030">
    <property type="protein sequence ID" value="MBR0657309.1"/>
    <property type="molecule type" value="Genomic_DNA"/>
</dbReference>
<keyword evidence="1 3" id="KW-0489">Methyltransferase</keyword>
<dbReference type="GO" id="GO:0008168">
    <property type="term" value="F:methyltransferase activity"/>
    <property type="evidence" value="ECO:0007669"/>
    <property type="project" value="UniProtKB-KW"/>
</dbReference>
<evidence type="ECO:0000256" key="1">
    <source>
        <dbReference type="ARBA" id="ARBA00022603"/>
    </source>
</evidence>
<dbReference type="Pfam" id="PF13578">
    <property type="entry name" value="Methyltransf_24"/>
    <property type="match status" value="1"/>
</dbReference>
<comment type="caution">
    <text evidence="3">The sequence shown here is derived from an EMBL/GenBank/DDBJ whole genome shotgun (WGS) entry which is preliminary data.</text>
</comment>
<dbReference type="AlphaFoldDB" id="A0AAF1K6F3"/>
<dbReference type="Gene3D" id="3.40.50.150">
    <property type="entry name" value="Vaccinia Virus protein VP39"/>
    <property type="match status" value="1"/>
</dbReference>
<keyword evidence="2" id="KW-0808">Transferase</keyword>
<sequence length="267" mass="29442">MEFFEDLIAAALRQPRRVVPSAWLGHIPFAFYVVSKLRPSRIVELGAHNAASFAAFCQAFHEGGLAGDCIAVDTWEGDIHAGRYDSKVFEDVRAFFDSSGWPFAKLMRCTFDDALDNVPDGSVDLLHIDGLHTLEAVTHDFETWKPKLSERGVVIFHDIAVKSGGFGVHLLWERLAVDHPFFRFDHAYGLGVLGVGPDQAALASLFEAQKDAARAARVRQFFQYAGDRIALQQITNEKNALIAALRRNAEGNALVKAEPAAMPGKVH</sequence>
<gene>
    <name evidence="3" type="ORF">GXW79_19700</name>
</gene>
<dbReference type="Proteomes" id="UP001196068">
    <property type="component" value="Unassembled WGS sequence"/>
</dbReference>
<reference evidence="3" key="2">
    <citation type="journal article" date="2021" name="Syst. Appl. Microbiol.">
        <title>Roseomonas hellenica sp. nov., isolated from roots of wild-growing Alkanna tinctoria.</title>
        <authorList>
            <person name="Rat A."/>
            <person name="Naranjo H.D."/>
            <person name="Lebbe L."/>
            <person name="Cnockaert M."/>
            <person name="Krigas N."/>
            <person name="Grigoriadou K."/>
            <person name="Maloupa E."/>
            <person name="Willems A."/>
        </authorList>
    </citation>
    <scope>NUCLEOTIDE SEQUENCE</scope>
    <source>
        <strain evidence="3">LMG 28251</strain>
    </source>
</reference>
<accession>A0AAF1K6F3</accession>
<reference evidence="3" key="1">
    <citation type="submission" date="2020-01" db="EMBL/GenBank/DDBJ databases">
        <authorList>
            <person name="Rat A."/>
        </authorList>
    </citation>
    <scope>NUCLEOTIDE SEQUENCE</scope>
    <source>
        <strain evidence="3">LMG 28251</strain>
    </source>
</reference>
<dbReference type="SUPFAM" id="SSF53335">
    <property type="entry name" value="S-adenosyl-L-methionine-dependent methyltransferases"/>
    <property type="match status" value="1"/>
</dbReference>
<dbReference type="PANTHER" id="PTHR40048">
    <property type="entry name" value="RHAMNOSYL O-METHYLTRANSFERASE"/>
    <property type="match status" value="1"/>
</dbReference>
<dbReference type="GO" id="GO:0005886">
    <property type="term" value="C:plasma membrane"/>
    <property type="evidence" value="ECO:0007669"/>
    <property type="project" value="TreeGrafter"/>
</dbReference>
<protein>
    <submittedName>
        <fullName evidence="3">Class I SAM-dependent methyltransferase</fullName>
    </submittedName>
</protein>
<dbReference type="GO" id="GO:0071770">
    <property type="term" value="P:DIM/DIP cell wall layer assembly"/>
    <property type="evidence" value="ECO:0007669"/>
    <property type="project" value="TreeGrafter"/>
</dbReference>
<keyword evidence="4" id="KW-1185">Reference proteome</keyword>
<organism evidence="3 4">
    <name type="scientific">Plastoroseomonas arctica</name>
    <dbReference type="NCBI Taxonomy" id="1509237"/>
    <lineage>
        <taxon>Bacteria</taxon>
        <taxon>Pseudomonadati</taxon>
        <taxon>Pseudomonadota</taxon>
        <taxon>Alphaproteobacteria</taxon>
        <taxon>Acetobacterales</taxon>
        <taxon>Acetobacteraceae</taxon>
        <taxon>Plastoroseomonas</taxon>
    </lineage>
</organism>
<dbReference type="GO" id="GO:0032259">
    <property type="term" value="P:methylation"/>
    <property type="evidence" value="ECO:0007669"/>
    <property type="project" value="UniProtKB-KW"/>
</dbReference>
<evidence type="ECO:0000313" key="4">
    <source>
        <dbReference type="Proteomes" id="UP001196068"/>
    </source>
</evidence>
<proteinExistence type="predicted"/>
<evidence type="ECO:0000256" key="2">
    <source>
        <dbReference type="ARBA" id="ARBA00022679"/>
    </source>
</evidence>
<name>A0AAF1K6F3_9PROT</name>